<dbReference type="PANTHER" id="PTHR43265:SF1">
    <property type="entry name" value="ESTERASE ESTD"/>
    <property type="match status" value="1"/>
</dbReference>
<dbReference type="InterPro" id="IPR029058">
    <property type="entry name" value="AB_hydrolase_fold"/>
</dbReference>
<dbReference type="Pfam" id="PF12146">
    <property type="entry name" value="Hydrolase_4"/>
    <property type="match status" value="1"/>
</dbReference>
<dbReference type="AlphaFoldDB" id="A0A5M6D590"/>
<accession>A0A5M6D590</accession>
<dbReference type="SUPFAM" id="SSF53474">
    <property type="entry name" value="alpha/beta-Hydrolases"/>
    <property type="match status" value="1"/>
</dbReference>
<comment type="caution">
    <text evidence="2">The sequence shown here is derived from an EMBL/GenBank/DDBJ whole genome shotgun (WGS) entry which is preliminary data.</text>
</comment>
<keyword evidence="2" id="KW-0378">Hydrolase</keyword>
<proteinExistence type="predicted"/>
<evidence type="ECO:0000313" key="3">
    <source>
        <dbReference type="Proteomes" id="UP000323426"/>
    </source>
</evidence>
<evidence type="ECO:0000313" key="2">
    <source>
        <dbReference type="EMBL" id="KAA5540375.1"/>
    </source>
</evidence>
<dbReference type="InterPro" id="IPR022742">
    <property type="entry name" value="Hydrolase_4"/>
</dbReference>
<dbReference type="EMBL" id="VWSF01000027">
    <property type="protein sequence ID" value="KAA5540375.1"/>
    <property type="molecule type" value="Genomic_DNA"/>
</dbReference>
<dbReference type="Proteomes" id="UP000323426">
    <property type="component" value="Unassembled WGS sequence"/>
</dbReference>
<dbReference type="InterPro" id="IPR053145">
    <property type="entry name" value="AB_hydrolase_Est10"/>
</dbReference>
<feature type="domain" description="Serine aminopeptidase S33" evidence="1">
    <location>
        <begin position="219"/>
        <end position="449"/>
    </location>
</feature>
<reference evidence="2 3" key="1">
    <citation type="submission" date="2019-09" db="EMBL/GenBank/DDBJ databases">
        <title>Genome sequence and assembly of Adhaeribacter sp.</title>
        <authorList>
            <person name="Chhetri G."/>
        </authorList>
    </citation>
    <scope>NUCLEOTIDE SEQUENCE [LARGE SCALE GENOMIC DNA]</scope>
    <source>
        <strain evidence="2 3">DK36</strain>
    </source>
</reference>
<protein>
    <submittedName>
        <fullName evidence="2">Alpha/beta hydrolase</fullName>
    </submittedName>
</protein>
<name>A0A5M6D590_9BACT</name>
<dbReference type="RefSeq" id="WP_150092438.1">
    <property type="nucleotide sequence ID" value="NZ_VWSF01000027.1"/>
</dbReference>
<keyword evidence="3" id="KW-1185">Reference proteome</keyword>
<dbReference type="GO" id="GO:0052689">
    <property type="term" value="F:carboxylic ester hydrolase activity"/>
    <property type="evidence" value="ECO:0007669"/>
    <property type="project" value="TreeGrafter"/>
</dbReference>
<gene>
    <name evidence="2" type="ORF">F0145_22975</name>
</gene>
<dbReference type="PANTHER" id="PTHR43265">
    <property type="entry name" value="ESTERASE ESTD"/>
    <property type="match status" value="1"/>
</dbReference>
<sequence length="492" mass="54164">MVASKKEKESKKAYLNITSSHLRFSFFFLFTLGLLLFPLRTAWAQELPTGSWAGSLSSGPDNRQAFFHFYPGAAGHNVALFDLPVQGFHSLQAKLTPQPGDSLKFHIQSFDAHWIYIAKYNAAKKEINGTLLVAGAGIKIPLQLKPVDAQRLRPLRPQTPQPPYPYQEWPVTFNGAAPGVQLSGSITAPKGKKKIPGVVLLSGSGPHNRDSEQFYHKTFGVLADELTRRGFAVLRYDERGVGTSTGNYTGTTITEFAQDAKAAVRALRADRRIKVDKVYVIGHSQGSLEAQIVAADDPDVAGLVFLAGVGLSGVESRKAQYRASLKARGITEEAAKEDLLLYDKSYEIVGAAPDSATALANLQQWHKEIKMDPQYSNMYIAPFTGNWLFHFLHFDPKPNLNRIKVPVLAISGDKDTQVFVEKEFAAMKAGLQAGGNQQFQSVILPGVNHFMQTAKTGAYDEPFQLEETFSPAGLQIIGDWLTKQAKTENQRK</sequence>
<evidence type="ECO:0000259" key="1">
    <source>
        <dbReference type="Pfam" id="PF12146"/>
    </source>
</evidence>
<dbReference type="Gene3D" id="3.40.50.1820">
    <property type="entry name" value="alpha/beta hydrolase"/>
    <property type="match status" value="1"/>
</dbReference>
<organism evidence="2 3">
    <name type="scientific">Adhaeribacter rhizoryzae</name>
    <dbReference type="NCBI Taxonomy" id="2607907"/>
    <lineage>
        <taxon>Bacteria</taxon>
        <taxon>Pseudomonadati</taxon>
        <taxon>Bacteroidota</taxon>
        <taxon>Cytophagia</taxon>
        <taxon>Cytophagales</taxon>
        <taxon>Hymenobacteraceae</taxon>
        <taxon>Adhaeribacter</taxon>
    </lineage>
</organism>